<keyword evidence="2" id="KW-0378">Hydrolase</keyword>
<dbReference type="InterPro" id="IPR006102">
    <property type="entry name" value="Ig-like_GH2"/>
</dbReference>
<reference evidence="9 10" key="1">
    <citation type="submission" date="2022-10" db="EMBL/GenBank/DDBJ databases">
        <title>Comparative genomics and taxonomic characterization of three novel marine species of genus Reichenbachiella exhibiting antioxidant and polysaccharide degradation activities.</title>
        <authorList>
            <person name="Muhammad N."/>
            <person name="Lee Y.-J."/>
            <person name="Ko J."/>
            <person name="Kim S.-G."/>
        </authorList>
    </citation>
    <scope>NUCLEOTIDE SEQUENCE [LARGE SCALE GENOMIC DNA]</scope>
    <source>
        <strain evidence="9 10">ABR2-5</strain>
    </source>
</reference>
<dbReference type="Pfam" id="PF02837">
    <property type="entry name" value="Glyco_hydro_2_N"/>
    <property type="match status" value="1"/>
</dbReference>
<dbReference type="InterPro" id="IPR040605">
    <property type="entry name" value="Glyco_hydro2_dom5"/>
</dbReference>
<dbReference type="PROSITE" id="PS00608">
    <property type="entry name" value="GLYCOSYL_HYDROL_F2_2"/>
    <property type="match status" value="1"/>
</dbReference>
<dbReference type="InterPro" id="IPR006104">
    <property type="entry name" value="Glyco_hydro_2_N"/>
</dbReference>
<dbReference type="InterPro" id="IPR048229">
    <property type="entry name" value="GalB-like"/>
</dbReference>
<organism evidence="9 10">
    <name type="scientific">Reichenbachiella ulvae</name>
    <dbReference type="NCBI Taxonomy" id="2980104"/>
    <lineage>
        <taxon>Bacteria</taxon>
        <taxon>Pseudomonadati</taxon>
        <taxon>Bacteroidota</taxon>
        <taxon>Cytophagia</taxon>
        <taxon>Cytophagales</taxon>
        <taxon>Reichenbachiellaceae</taxon>
        <taxon>Reichenbachiella</taxon>
    </lineage>
</organism>
<feature type="domain" description="Glycoside hydrolase family 2 catalytic" evidence="5">
    <location>
        <begin position="306"/>
        <end position="520"/>
    </location>
</feature>
<dbReference type="InterPro" id="IPR006101">
    <property type="entry name" value="Glyco_hydro_2"/>
</dbReference>
<dbReference type="SUPFAM" id="SSF49303">
    <property type="entry name" value="beta-Galactosidase/glucuronidase domain"/>
    <property type="match status" value="1"/>
</dbReference>
<dbReference type="PANTHER" id="PTHR42732:SF1">
    <property type="entry name" value="BETA-MANNOSIDASE"/>
    <property type="match status" value="1"/>
</dbReference>
<evidence type="ECO:0000259" key="6">
    <source>
        <dbReference type="Pfam" id="PF02837"/>
    </source>
</evidence>
<dbReference type="PRINTS" id="PR00132">
    <property type="entry name" value="GLHYDRLASE2"/>
</dbReference>
<evidence type="ECO:0000259" key="4">
    <source>
        <dbReference type="Pfam" id="PF00703"/>
    </source>
</evidence>
<dbReference type="InterPro" id="IPR006103">
    <property type="entry name" value="Glyco_hydro_2_cat"/>
</dbReference>
<dbReference type="EMBL" id="JAOYOD010000001">
    <property type="protein sequence ID" value="MCV9385111.1"/>
    <property type="molecule type" value="Genomic_DNA"/>
</dbReference>
<dbReference type="Pfam" id="PF16355">
    <property type="entry name" value="DUF4982"/>
    <property type="match status" value="1"/>
</dbReference>
<evidence type="ECO:0000259" key="7">
    <source>
        <dbReference type="Pfam" id="PF16355"/>
    </source>
</evidence>
<keyword evidence="10" id="KW-1185">Reference proteome</keyword>
<dbReference type="PANTHER" id="PTHR42732">
    <property type="entry name" value="BETA-GALACTOSIDASE"/>
    <property type="match status" value="1"/>
</dbReference>
<dbReference type="InterPro" id="IPR023232">
    <property type="entry name" value="Glyco_hydro_2_AS"/>
</dbReference>
<dbReference type="Pfam" id="PF00703">
    <property type="entry name" value="Glyco_hydro_2"/>
    <property type="match status" value="1"/>
</dbReference>
<comment type="caution">
    <text evidence="9">The sequence shown here is derived from an EMBL/GenBank/DDBJ whole genome shotgun (WGS) entry which is preliminary data.</text>
</comment>
<feature type="domain" description="Glycoside hydrolase family 2 immunoglobulin-like beta-sandwich" evidence="4">
    <location>
        <begin position="198"/>
        <end position="299"/>
    </location>
</feature>
<keyword evidence="3" id="KW-0326">Glycosidase</keyword>
<sequence>MGRNIKFIKFHIIIVLVSLIAACGQTSLPRTEISFNENWQFTLADSTMDASNSSYDDASWRTLDVPHDWSIEGEFSEDHPATAGGGALPGGIGWYRKTFKLDQNKAGKRVFVQFDGVYMNSEVWINGTYLGKRPNGYISFEYDITDFVNFGEKENVIAVKVDNSKQPNSRWYSGSGIYRNTRLVLIEPIHVAQWGTYITTPKVSEASATLAVNTTVINDGDTPQSAEVYSILKDAENKVVAQKMSSIKLAKGSNTIDHELELKSPQLWSMDKPYLYTLFTEIKVNESIVDQYQTTTGIRSFAFDLDKGFVLNGEQVKIKGVCMHHDLGCLGAAINERAIERQLEILKGMGVNGIRTAHNPPAPELLELCDRMGFVVMDESFDIWSLNKSPYDYSLYWDEWHKKDLVEFIKRDRNHPSIIMWSTGNEVLEQWGDKGPAIAKELYDIVKGLDDTRPITIGMNPPVNMSNAGVTTQFEVSYNSISKSEGIDVIGYNYAHQTYPHHKDNFPNKPFIATETTSGLMTRGYYDAESDTLKRWPIRWDIPFDQGNPGNTVSAYDQVSAPWGSTHEETWKIIKKHDELSGMFIWTGFDYLGEPTPYTWPSRSSYFGVIDLAGFPKDVYYMYKSEWTDEDVLYVYPHWNWEEANRDSVDVWVYYNHADEVELSLNGKSLGTKSKEGEELHVMWRVAYEPGTLKAVSRKSGKAILTEVVETTNEGSQIALSTDRSTIDADGKDLSFITVEVQDDLGRVVPVATDLIEFEIKGNGRIVGVDNGDPTSHLSLKGTKMKAMAGKCLVVVQAGKEAGQIELTAHSAHLTSASVVITTK</sequence>
<dbReference type="InterPro" id="IPR036156">
    <property type="entry name" value="Beta-gal/glucu_dom_sf"/>
</dbReference>
<dbReference type="InterPro" id="IPR008979">
    <property type="entry name" value="Galactose-bd-like_sf"/>
</dbReference>
<dbReference type="InterPro" id="IPR017853">
    <property type="entry name" value="GH"/>
</dbReference>
<proteinExistence type="inferred from homology"/>
<dbReference type="Pfam" id="PF02836">
    <property type="entry name" value="Glyco_hydro_2_C"/>
    <property type="match status" value="1"/>
</dbReference>
<dbReference type="InterPro" id="IPR032311">
    <property type="entry name" value="DUF4982"/>
</dbReference>
<dbReference type="InterPro" id="IPR051913">
    <property type="entry name" value="GH2_Domain-Containing"/>
</dbReference>
<evidence type="ECO:0000259" key="5">
    <source>
        <dbReference type="Pfam" id="PF02836"/>
    </source>
</evidence>
<feature type="domain" description="Glycoside hydrolase family 2" evidence="8">
    <location>
        <begin position="718"/>
        <end position="819"/>
    </location>
</feature>
<dbReference type="SUPFAM" id="SSF49785">
    <property type="entry name" value="Galactose-binding domain-like"/>
    <property type="match status" value="1"/>
</dbReference>
<dbReference type="NCBIfam" id="NF041463">
    <property type="entry name" value="GalB"/>
    <property type="match status" value="1"/>
</dbReference>
<dbReference type="Proteomes" id="UP001300692">
    <property type="component" value="Unassembled WGS sequence"/>
</dbReference>
<dbReference type="Gene3D" id="2.60.40.10">
    <property type="entry name" value="Immunoglobulins"/>
    <property type="match status" value="3"/>
</dbReference>
<evidence type="ECO:0000259" key="8">
    <source>
        <dbReference type="Pfam" id="PF18565"/>
    </source>
</evidence>
<protein>
    <submittedName>
        <fullName evidence="9">DUF4982 domain-containing protein</fullName>
    </submittedName>
</protein>
<dbReference type="Pfam" id="PF18565">
    <property type="entry name" value="Glyco_hydro2_C5"/>
    <property type="match status" value="1"/>
</dbReference>
<dbReference type="SUPFAM" id="SSF51445">
    <property type="entry name" value="(Trans)glycosidases"/>
    <property type="match status" value="1"/>
</dbReference>
<evidence type="ECO:0000313" key="9">
    <source>
        <dbReference type="EMBL" id="MCV9385111.1"/>
    </source>
</evidence>
<dbReference type="Gene3D" id="2.60.120.260">
    <property type="entry name" value="Galactose-binding domain-like"/>
    <property type="match status" value="1"/>
</dbReference>
<feature type="domain" description="Glycosyl hydrolases family 2 sugar binding" evidence="6">
    <location>
        <begin position="34"/>
        <end position="183"/>
    </location>
</feature>
<dbReference type="Gene3D" id="3.20.20.80">
    <property type="entry name" value="Glycosidases"/>
    <property type="match status" value="1"/>
</dbReference>
<dbReference type="RefSeq" id="WP_264135907.1">
    <property type="nucleotide sequence ID" value="NZ_JAOYOD010000001.1"/>
</dbReference>
<name>A0ABT3CNH7_9BACT</name>
<evidence type="ECO:0000256" key="1">
    <source>
        <dbReference type="ARBA" id="ARBA00007401"/>
    </source>
</evidence>
<evidence type="ECO:0000256" key="2">
    <source>
        <dbReference type="ARBA" id="ARBA00022801"/>
    </source>
</evidence>
<evidence type="ECO:0000313" key="10">
    <source>
        <dbReference type="Proteomes" id="UP001300692"/>
    </source>
</evidence>
<comment type="similarity">
    <text evidence="1">Belongs to the glycosyl hydrolase 2 family.</text>
</comment>
<evidence type="ECO:0000256" key="3">
    <source>
        <dbReference type="ARBA" id="ARBA00023295"/>
    </source>
</evidence>
<gene>
    <name evidence="9" type="ORF">N7U62_00470</name>
</gene>
<dbReference type="PROSITE" id="PS51257">
    <property type="entry name" value="PROKAR_LIPOPROTEIN"/>
    <property type="match status" value="1"/>
</dbReference>
<dbReference type="InterPro" id="IPR013783">
    <property type="entry name" value="Ig-like_fold"/>
</dbReference>
<accession>A0ABT3CNH7</accession>
<feature type="domain" description="DUF4982" evidence="7">
    <location>
        <begin position="648"/>
        <end position="704"/>
    </location>
</feature>